<dbReference type="InterPro" id="IPR047057">
    <property type="entry name" value="MerR_fam"/>
</dbReference>
<dbReference type="SUPFAM" id="SSF46955">
    <property type="entry name" value="Putative DNA-binding domain"/>
    <property type="match status" value="1"/>
</dbReference>
<dbReference type="InterPro" id="IPR000551">
    <property type="entry name" value="MerR-type_HTH_dom"/>
</dbReference>
<evidence type="ECO:0000259" key="2">
    <source>
        <dbReference type="PROSITE" id="PS50937"/>
    </source>
</evidence>
<reference evidence="3 4" key="1">
    <citation type="submission" date="2019-02" db="EMBL/GenBank/DDBJ databases">
        <authorList>
            <consortium name="Pathogen Informatics"/>
        </authorList>
    </citation>
    <scope>NUCLEOTIDE SEQUENCE [LARGE SCALE GENOMIC DNA]</scope>
    <source>
        <strain evidence="3 4">3012STDY6756504</strain>
    </source>
</reference>
<dbReference type="InterPro" id="IPR009061">
    <property type="entry name" value="DNA-bd_dom_put_sf"/>
</dbReference>
<dbReference type="Pfam" id="PF13411">
    <property type="entry name" value="MerR_1"/>
    <property type="match status" value="1"/>
</dbReference>
<dbReference type="CDD" id="cd01282">
    <property type="entry name" value="HTH_MerR-like_sg3"/>
    <property type="match status" value="1"/>
</dbReference>
<evidence type="ECO:0000313" key="3">
    <source>
        <dbReference type="EMBL" id="VFA97849.1"/>
    </source>
</evidence>
<dbReference type="PROSITE" id="PS50937">
    <property type="entry name" value="HTH_MERR_2"/>
    <property type="match status" value="1"/>
</dbReference>
<gene>
    <name evidence="3" type="primary">hmrR_3</name>
    <name evidence="3" type="ORF">NCTC10797_01614</name>
</gene>
<dbReference type="Proteomes" id="UP000290439">
    <property type="component" value="Chromosome"/>
</dbReference>
<dbReference type="PANTHER" id="PTHR30204:SF93">
    <property type="entry name" value="HTH MERR-TYPE DOMAIN-CONTAINING PROTEIN"/>
    <property type="match status" value="1"/>
</dbReference>
<name>A0A4U8VZA1_9NOCA</name>
<dbReference type="AlphaFoldDB" id="A0A4U8VZA1"/>
<dbReference type="EMBL" id="LR215973">
    <property type="protein sequence ID" value="VFA97849.1"/>
    <property type="molecule type" value="Genomic_DNA"/>
</dbReference>
<dbReference type="PANTHER" id="PTHR30204">
    <property type="entry name" value="REDOX-CYCLING DRUG-SENSING TRANSCRIPTIONAL ACTIVATOR SOXR"/>
    <property type="match status" value="1"/>
</dbReference>
<dbReference type="PRINTS" id="PR00040">
    <property type="entry name" value="HTHMERR"/>
</dbReference>
<evidence type="ECO:0000256" key="1">
    <source>
        <dbReference type="ARBA" id="ARBA00023125"/>
    </source>
</evidence>
<protein>
    <submittedName>
        <fullName evidence="3">Copper export regulator</fullName>
    </submittedName>
</protein>
<keyword evidence="1" id="KW-0238">DNA-binding</keyword>
<dbReference type="GO" id="GO:0003700">
    <property type="term" value="F:DNA-binding transcription factor activity"/>
    <property type="evidence" value="ECO:0007669"/>
    <property type="project" value="InterPro"/>
</dbReference>
<dbReference type="PROSITE" id="PS00552">
    <property type="entry name" value="HTH_MERR_1"/>
    <property type="match status" value="1"/>
</dbReference>
<dbReference type="Gene3D" id="1.10.1660.10">
    <property type="match status" value="1"/>
</dbReference>
<accession>A0A4U8VZA1</accession>
<sequence length="121" mass="13251">MRIGELSARTGVSRRLLRYYEEQGLLTASRTAGGYRDYGPEAVIVVGQIRALLRAGLPTAIIKDILPCAHGHAPELEPHPDMLAILRRELSEIEATIECLAESRDLLACYLRTTEGHAGGK</sequence>
<evidence type="ECO:0000313" key="4">
    <source>
        <dbReference type="Proteomes" id="UP000290439"/>
    </source>
</evidence>
<dbReference type="RefSeq" id="WP_130916642.1">
    <property type="nucleotide sequence ID" value="NZ_LR215973.1"/>
</dbReference>
<organism evidence="3 4">
    <name type="scientific">Nocardia cyriacigeorgica</name>
    <dbReference type="NCBI Taxonomy" id="135487"/>
    <lineage>
        <taxon>Bacteria</taxon>
        <taxon>Bacillati</taxon>
        <taxon>Actinomycetota</taxon>
        <taxon>Actinomycetes</taxon>
        <taxon>Mycobacteriales</taxon>
        <taxon>Nocardiaceae</taxon>
        <taxon>Nocardia</taxon>
    </lineage>
</organism>
<dbReference type="GO" id="GO:0003677">
    <property type="term" value="F:DNA binding"/>
    <property type="evidence" value="ECO:0007669"/>
    <property type="project" value="UniProtKB-KW"/>
</dbReference>
<dbReference type="SMART" id="SM00422">
    <property type="entry name" value="HTH_MERR"/>
    <property type="match status" value="1"/>
</dbReference>
<proteinExistence type="predicted"/>
<feature type="domain" description="HTH merR-type" evidence="2">
    <location>
        <begin position="1"/>
        <end position="68"/>
    </location>
</feature>